<dbReference type="InterPro" id="IPR010261">
    <property type="entry name" value="Tir_chaperone"/>
</dbReference>
<dbReference type="EMBL" id="CP103445">
    <property type="protein sequence ID" value="UWS33102.1"/>
    <property type="molecule type" value="Genomic_DNA"/>
</dbReference>
<dbReference type="Gene3D" id="3.30.1460.10">
    <property type="match status" value="1"/>
</dbReference>
<sequence>MTASQQQVERFLQYFSAGCKTPIHLKDGVCALYNEQNEEAAVLEIPEHSDSLLLHCRIIETDPQTSITLYSMLLQLNFEMAAMRGCWLALDELHNVRLCFQQPLEHLDEASFSDIISGFIEQAAEVREYIAQSDDSSAA</sequence>
<dbReference type="Pfam" id="PF05932">
    <property type="entry name" value="CesT"/>
    <property type="match status" value="1"/>
</dbReference>
<gene>
    <name evidence="1" type="ORF">NYP84_16125</name>
</gene>
<name>A0ABY5X7C0_ERWPY</name>
<dbReference type="CDD" id="cd17024">
    <property type="entry name" value="T3SC_IA_DspF-like"/>
    <property type="match status" value="1"/>
</dbReference>
<dbReference type="RefSeq" id="WP_012669293.1">
    <property type="nucleotide sequence ID" value="NZ_CP023567.1"/>
</dbReference>
<organism evidence="1 2">
    <name type="scientific">Erwinia pyrifoliae</name>
    <dbReference type="NCBI Taxonomy" id="79967"/>
    <lineage>
        <taxon>Bacteria</taxon>
        <taxon>Pseudomonadati</taxon>
        <taxon>Pseudomonadota</taxon>
        <taxon>Gammaproteobacteria</taxon>
        <taxon>Enterobacterales</taxon>
        <taxon>Erwiniaceae</taxon>
        <taxon>Erwinia</taxon>
    </lineage>
</organism>
<keyword evidence="2" id="KW-1185">Reference proteome</keyword>
<accession>A0ABY5X7C0</accession>
<dbReference type="GeneID" id="92235783"/>
<evidence type="ECO:0000313" key="2">
    <source>
        <dbReference type="Proteomes" id="UP001058553"/>
    </source>
</evidence>
<reference evidence="1" key="1">
    <citation type="submission" date="2022-07" db="EMBL/GenBank/DDBJ databases">
        <title>Genetic diversity of Erwinia pyrifoliae.</title>
        <authorList>
            <person name="Park D.S."/>
            <person name="Ham H."/>
        </authorList>
    </citation>
    <scope>NUCLEOTIDE SEQUENCE</scope>
    <source>
        <strain evidence="1">CP201486</strain>
    </source>
</reference>
<evidence type="ECO:0000313" key="1">
    <source>
        <dbReference type="EMBL" id="UWS33102.1"/>
    </source>
</evidence>
<dbReference type="Proteomes" id="UP001058553">
    <property type="component" value="Chromosome"/>
</dbReference>
<dbReference type="SUPFAM" id="SSF69635">
    <property type="entry name" value="Type III secretory system chaperone-like"/>
    <property type="match status" value="1"/>
</dbReference>
<proteinExistence type="predicted"/>
<protein>
    <submittedName>
        <fullName evidence="1">Type III secretion system chaperone</fullName>
    </submittedName>
</protein>